<feature type="transmembrane region" description="Helical" evidence="8">
    <location>
        <begin position="44"/>
        <end position="64"/>
    </location>
</feature>
<dbReference type="GO" id="GO:0016020">
    <property type="term" value="C:membrane"/>
    <property type="evidence" value="ECO:0007669"/>
    <property type="project" value="UniProtKB-SubCell"/>
</dbReference>
<evidence type="ECO:0000256" key="8">
    <source>
        <dbReference type="SAM" id="Phobius"/>
    </source>
</evidence>
<dbReference type="OrthoDB" id="9762833at2"/>
<dbReference type="InterPro" id="IPR000175">
    <property type="entry name" value="Na/ntran_symport"/>
</dbReference>
<dbReference type="PANTHER" id="PTHR42948:SF1">
    <property type="entry name" value="TRANSPORTER"/>
    <property type="match status" value="1"/>
</dbReference>
<feature type="domain" description="Major facilitator superfamily (MFS) profile" evidence="9">
    <location>
        <begin position="276"/>
        <end position="528"/>
    </location>
</feature>
<evidence type="ECO:0000256" key="1">
    <source>
        <dbReference type="ARBA" id="ARBA00004141"/>
    </source>
</evidence>
<feature type="region of interest" description="Disordered" evidence="7">
    <location>
        <begin position="501"/>
        <end position="528"/>
    </location>
</feature>
<feature type="transmembrane region" description="Helical" evidence="8">
    <location>
        <begin position="224"/>
        <end position="249"/>
    </location>
</feature>
<evidence type="ECO:0000256" key="6">
    <source>
        <dbReference type="RuleBase" id="RU003732"/>
    </source>
</evidence>
<comment type="caution">
    <text evidence="10">The sequence shown here is derived from an EMBL/GenBank/DDBJ whole genome shotgun (WGS) entry which is preliminary data.</text>
</comment>
<evidence type="ECO:0000313" key="10">
    <source>
        <dbReference type="EMBL" id="TQL56260.1"/>
    </source>
</evidence>
<feature type="transmembrane region" description="Helical" evidence="8">
    <location>
        <begin position="90"/>
        <end position="113"/>
    </location>
</feature>
<comment type="similarity">
    <text evidence="6">Belongs to the sodium:neurotransmitter symporter (SNF) (TC 2.A.22) family.</text>
</comment>
<keyword evidence="3 6" id="KW-0812">Transmembrane</keyword>
<feature type="transmembrane region" description="Helical" evidence="8">
    <location>
        <begin position="12"/>
        <end position="32"/>
    </location>
</feature>
<feature type="transmembrane region" description="Helical" evidence="8">
    <location>
        <begin position="432"/>
        <end position="454"/>
    </location>
</feature>
<dbReference type="CDD" id="cd10334">
    <property type="entry name" value="SLC6sbd_u1"/>
    <property type="match status" value="1"/>
</dbReference>
<proteinExistence type="inferred from homology"/>
<dbReference type="GO" id="GO:0015293">
    <property type="term" value="F:symporter activity"/>
    <property type="evidence" value="ECO:0007669"/>
    <property type="project" value="UniProtKB-KW"/>
</dbReference>
<dbReference type="AlphaFoldDB" id="A0A542Z7T7"/>
<evidence type="ECO:0000256" key="2">
    <source>
        <dbReference type="ARBA" id="ARBA00022448"/>
    </source>
</evidence>
<evidence type="ECO:0000256" key="3">
    <source>
        <dbReference type="ARBA" id="ARBA00022692"/>
    </source>
</evidence>
<protein>
    <recommendedName>
        <fullName evidence="6">Transporter</fullName>
    </recommendedName>
</protein>
<keyword evidence="11" id="KW-1185">Reference proteome</keyword>
<feature type="transmembrane region" description="Helical" evidence="8">
    <location>
        <begin position="361"/>
        <end position="384"/>
    </location>
</feature>
<evidence type="ECO:0000256" key="4">
    <source>
        <dbReference type="ARBA" id="ARBA00022989"/>
    </source>
</evidence>
<keyword evidence="5 8" id="KW-0472">Membrane</keyword>
<feature type="transmembrane region" description="Helical" evidence="8">
    <location>
        <begin position="149"/>
        <end position="170"/>
    </location>
</feature>
<comment type="subcellular location">
    <subcellularLocation>
        <location evidence="1">Membrane</location>
        <topology evidence="1">Multi-pass membrane protein</topology>
    </subcellularLocation>
</comment>
<organism evidence="10 11">
    <name type="scientific">Propioniferax innocua</name>
    <dbReference type="NCBI Taxonomy" id="1753"/>
    <lineage>
        <taxon>Bacteria</taxon>
        <taxon>Bacillati</taxon>
        <taxon>Actinomycetota</taxon>
        <taxon>Actinomycetes</taxon>
        <taxon>Propionibacteriales</taxon>
        <taxon>Propionibacteriaceae</taxon>
        <taxon>Propioniferax</taxon>
    </lineage>
</organism>
<sequence>MAADTRKRQSFGGRSAFIFAAVGSAVGLGNIWRFPYQAYENGGGAFLIPYLVALLTAGIPYLIYEFAIGHRFRGSAPVSYRRIHRAAEPIGWWQVGVAAVITIYYAAIIGWSLSYTFFAFTKAWGDDPETFMMSDYLQVSDTVAPGLDFVPGVLFPMILIWVIVLAILATGVQKGLGRVSQIFIPILLLAFGALVIIALTLPGAATGLNAFFTPDFSALLDASVWIAAYTQIFFSLSIGFGIMVTYASYMKRRTNLTGSAFTVGFANSSFEILCGIGVFATLGFMASNLGVGVDEVATQGIGLAFVVFPTILNAAPMGNLLGVLFFGSLVIAGFTSVVSLSEVVIAAVADKTGWSRVPSTLVVGGALATLSILFFSTTTGLSLLDTTDAFVNAIGIAGAAVVALVVVGWVLRRLRPMSDHVNAISNIKVGGLFRFLLGGVTPVVLAVLVAQKLIEFATEGYEGYPGWFLGVFGWGMSASLIVGAVLLSFIPWHGRSALHTQHTHEDVAPDDGDGTETNSSNDESEVQA</sequence>
<feature type="transmembrane region" description="Helical" evidence="8">
    <location>
        <begin position="323"/>
        <end position="349"/>
    </location>
</feature>
<dbReference type="RefSeq" id="WP_142094572.1">
    <property type="nucleotide sequence ID" value="NZ_BAAAMD010000003.1"/>
</dbReference>
<dbReference type="PROSITE" id="PS50267">
    <property type="entry name" value="NA_NEUROTRAN_SYMP_3"/>
    <property type="match status" value="1"/>
</dbReference>
<evidence type="ECO:0000259" key="9">
    <source>
        <dbReference type="PROSITE" id="PS50850"/>
    </source>
</evidence>
<dbReference type="InterPro" id="IPR020846">
    <property type="entry name" value="MFS_dom"/>
</dbReference>
<dbReference type="PANTHER" id="PTHR42948">
    <property type="entry name" value="TRANSPORTER"/>
    <property type="match status" value="1"/>
</dbReference>
<feature type="transmembrane region" description="Helical" evidence="8">
    <location>
        <begin position="182"/>
        <end position="204"/>
    </location>
</feature>
<dbReference type="InterPro" id="IPR037272">
    <property type="entry name" value="SNS_sf"/>
</dbReference>
<keyword evidence="4 8" id="KW-1133">Transmembrane helix</keyword>
<dbReference type="Pfam" id="PF00209">
    <property type="entry name" value="SNF"/>
    <property type="match status" value="2"/>
</dbReference>
<dbReference type="PROSITE" id="PS50850">
    <property type="entry name" value="MFS"/>
    <property type="match status" value="1"/>
</dbReference>
<dbReference type="SUPFAM" id="SSF161070">
    <property type="entry name" value="SNF-like"/>
    <property type="match status" value="1"/>
</dbReference>
<evidence type="ECO:0000313" key="11">
    <source>
        <dbReference type="Proteomes" id="UP000316196"/>
    </source>
</evidence>
<dbReference type="PROSITE" id="PS00610">
    <property type="entry name" value="NA_NEUROTRAN_SYMP_1"/>
    <property type="match status" value="1"/>
</dbReference>
<keyword evidence="6" id="KW-0769">Symport</keyword>
<evidence type="ECO:0000256" key="5">
    <source>
        <dbReference type="ARBA" id="ARBA00023136"/>
    </source>
</evidence>
<dbReference type="Proteomes" id="UP000316196">
    <property type="component" value="Unassembled WGS sequence"/>
</dbReference>
<evidence type="ECO:0000256" key="7">
    <source>
        <dbReference type="SAM" id="MobiDB-lite"/>
    </source>
</evidence>
<keyword evidence="2 6" id="KW-0813">Transport</keyword>
<accession>A0A542Z7T7</accession>
<reference evidence="10 11" key="1">
    <citation type="submission" date="2019-06" db="EMBL/GenBank/DDBJ databases">
        <title>Sequencing the genomes of 1000 actinobacteria strains.</title>
        <authorList>
            <person name="Klenk H.-P."/>
        </authorList>
    </citation>
    <scope>NUCLEOTIDE SEQUENCE [LARGE SCALE GENOMIC DNA]</scope>
    <source>
        <strain evidence="10 11">DSM 8251</strain>
    </source>
</reference>
<feature type="transmembrane region" description="Helical" evidence="8">
    <location>
        <begin position="466"/>
        <end position="490"/>
    </location>
</feature>
<feature type="transmembrane region" description="Helical" evidence="8">
    <location>
        <begin position="390"/>
        <end position="411"/>
    </location>
</feature>
<name>A0A542Z7T7_9ACTN</name>
<dbReference type="PRINTS" id="PR00176">
    <property type="entry name" value="NANEUSMPORT"/>
</dbReference>
<dbReference type="NCBIfam" id="NF037979">
    <property type="entry name" value="Na_transp"/>
    <property type="match status" value="1"/>
</dbReference>
<gene>
    <name evidence="10" type="ORF">FB460_2563</name>
</gene>
<feature type="transmembrane region" description="Helical" evidence="8">
    <location>
        <begin position="261"/>
        <end position="286"/>
    </location>
</feature>
<dbReference type="EMBL" id="VFOR01000005">
    <property type="protein sequence ID" value="TQL56260.1"/>
    <property type="molecule type" value="Genomic_DNA"/>
</dbReference>